<feature type="transmembrane region" description="Helical" evidence="7">
    <location>
        <begin position="12"/>
        <end position="33"/>
    </location>
</feature>
<comment type="similarity">
    <text evidence="2">Belongs to the PA-phosphatase related phosphoesterase family.</text>
</comment>
<keyword evidence="5 7" id="KW-0472">Membrane</keyword>
<keyword evidence="4 7" id="KW-1133">Transmembrane helix</keyword>
<evidence type="ECO:0000313" key="10">
    <source>
        <dbReference type="Proteomes" id="UP001218218"/>
    </source>
</evidence>
<dbReference type="GO" id="GO:0016020">
    <property type="term" value="C:membrane"/>
    <property type="evidence" value="ECO:0007669"/>
    <property type="project" value="UniProtKB-SubCell"/>
</dbReference>
<evidence type="ECO:0000256" key="3">
    <source>
        <dbReference type="ARBA" id="ARBA00022692"/>
    </source>
</evidence>
<feature type="transmembrane region" description="Helical" evidence="7">
    <location>
        <begin position="161"/>
        <end position="182"/>
    </location>
</feature>
<dbReference type="CDD" id="cd03390">
    <property type="entry name" value="PAP2_containing_1_like"/>
    <property type="match status" value="1"/>
</dbReference>
<keyword evidence="10" id="KW-1185">Reference proteome</keyword>
<gene>
    <name evidence="9" type="ORF">DFH08DRAFT_838321</name>
</gene>
<evidence type="ECO:0000313" key="9">
    <source>
        <dbReference type="EMBL" id="KAJ7364089.1"/>
    </source>
</evidence>
<feature type="region of interest" description="Disordered" evidence="6">
    <location>
        <begin position="264"/>
        <end position="306"/>
    </location>
</feature>
<organism evidence="9 10">
    <name type="scientific">Mycena albidolilacea</name>
    <dbReference type="NCBI Taxonomy" id="1033008"/>
    <lineage>
        <taxon>Eukaryota</taxon>
        <taxon>Fungi</taxon>
        <taxon>Dikarya</taxon>
        <taxon>Basidiomycota</taxon>
        <taxon>Agaricomycotina</taxon>
        <taxon>Agaricomycetes</taxon>
        <taxon>Agaricomycetidae</taxon>
        <taxon>Agaricales</taxon>
        <taxon>Marasmiineae</taxon>
        <taxon>Mycenaceae</taxon>
        <taxon>Mycena</taxon>
    </lineage>
</organism>
<sequence length="349" mass="38928">MPPRPKIVFRILESYGIDWALAILIALFSNFYLDRFQNIPDFSLTDTSIQFAFKEKEVFPNSTLAYILVFSYVLVVISNLILSRNMWDLHHALLGLTVAFALVGTFVEIVRITVGRPRPDFIARCNPFENAANGHFFGLANITVCQTPATDPLIKDGMRSFFSGHACLSAVGLGFNSLYWAGKLQLFNRKAYTSKAWLVFSPLLVSIYICITRVTDHRHHPSDAALGFAVGLFPTYIFYRQFYPALEDPNCNLAYPPRHLAAESDRGPARTWGPRGWFSTADRDDGPTPLLPTNRSTRGMRGSTSNLGHAEVELDSGLIATPYASELGHGHDREMVYSGMPKSPDHSST</sequence>
<name>A0AAD7F3Z2_9AGAR</name>
<feature type="compositionally biased region" description="Polar residues" evidence="6">
    <location>
        <begin position="291"/>
        <end position="306"/>
    </location>
</feature>
<reference evidence="9" key="1">
    <citation type="submission" date="2023-03" db="EMBL/GenBank/DDBJ databases">
        <title>Massive genome expansion in bonnet fungi (Mycena s.s.) driven by repeated elements and novel gene families across ecological guilds.</title>
        <authorList>
            <consortium name="Lawrence Berkeley National Laboratory"/>
            <person name="Harder C.B."/>
            <person name="Miyauchi S."/>
            <person name="Viragh M."/>
            <person name="Kuo A."/>
            <person name="Thoen E."/>
            <person name="Andreopoulos B."/>
            <person name="Lu D."/>
            <person name="Skrede I."/>
            <person name="Drula E."/>
            <person name="Henrissat B."/>
            <person name="Morin E."/>
            <person name="Kohler A."/>
            <person name="Barry K."/>
            <person name="LaButti K."/>
            <person name="Morin E."/>
            <person name="Salamov A."/>
            <person name="Lipzen A."/>
            <person name="Mereny Z."/>
            <person name="Hegedus B."/>
            <person name="Baldrian P."/>
            <person name="Stursova M."/>
            <person name="Weitz H."/>
            <person name="Taylor A."/>
            <person name="Grigoriev I.V."/>
            <person name="Nagy L.G."/>
            <person name="Martin F."/>
            <person name="Kauserud H."/>
        </authorList>
    </citation>
    <scope>NUCLEOTIDE SEQUENCE</scope>
    <source>
        <strain evidence="9">CBHHK002</strain>
    </source>
</reference>
<feature type="transmembrane region" description="Helical" evidence="7">
    <location>
        <begin position="63"/>
        <end position="82"/>
    </location>
</feature>
<evidence type="ECO:0000256" key="2">
    <source>
        <dbReference type="ARBA" id="ARBA00008816"/>
    </source>
</evidence>
<dbReference type="SUPFAM" id="SSF48317">
    <property type="entry name" value="Acid phosphatase/Vanadium-dependent haloperoxidase"/>
    <property type="match status" value="1"/>
</dbReference>
<dbReference type="EMBL" id="JARIHO010000003">
    <property type="protein sequence ID" value="KAJ7364089.1"/>
    <property type="molecule type" value="Genomic_DNA"/>
</dbReference>
<dbReference type="Pfam" id="PF01569">
    <property type="entry name" value="PAP2"/>
    <property type="match status" value="1"/>
</dbReference>
<dbReference type="PANTHER" id="PTHR10165">
    <property type="entry name" value="LIPID PHOSPHATE PHOSPHATASE"/>
    <property type="match status" value="1"/>
</dbReference>
<feature type="transmembrane region" description="Helical" evidence="7">
    <location>
        <begin position="194"/>
        <end position="214"/>
    </location>
</feature>
<dbReference type="GO" id="GO:0046839">
    <property type="term" value="P:phospholipid dephosphorylation"/>
    <property type="evidence" value="ECO:0007669"/>
    <property type="project" value="TreeGrafter"/>
</dbReference>
<keyword evidence="3 7" id="KW-0812">Transmembrane</keyword>
<protein>
    <submittedName>
        <fullName evidence="9">Phosphatidic acid phosphatase type 2/haloperoxidase</fullName>
    </submittedName>
</protein>
<evidence type="ECO:0000256" key="1">
    <source>
        <dbReference type="ARBA" id="ARBA00004141"/>
    </source>
</evidence>
<dbReference type="SMART" id="SM00014">
    <property type="entry name" value="acidPPc"/>
    <property type="match status" value="1"/>
</dbReference>
<dbReference type="GO" id="GO:0008195">
    <property type="term" value="F:phosphatidate phosphatase activity"/>
    <property type="evidence" value="ECO:0007669"/>
    <property type="project" value="TreeGrafter"/>
</dbReference>
<dbReference type="InterPro" id="IPR036938">
    <property type="entry name" value="PAP2/HPO_sf"/>
</dbReference>
<dbReference type="InterPro" id="IPR000326">
    <property type="entry name" value="PAP2/HPO"/>
</dbReference>
<proteinExistence type="inferred from homology"/>
<dbReference type="Gene3D" id="1.20.144.10">
    <property type="entry name" value="Phosphatidic acid phosphatase type 2/haloperoxidase"/>
    <property type="match status" value="1"/>
</dbReference>
<dbReference type="InterPro" id="IPR043216">
    <property type="entry name" value="PAP-like"/>
</dbReference>
<dbReference type="AlphaFoldDB" id="A0AAD7F3Z2"/>
<dbReference type="PANTHER" id="PTHR10165:SF35">
    <property type="entry name" value="RE23632P"/>
    <property type="match status" value="1"/>
</dbReference>
<feature type="transmembrane region" description="Helical" evidence="7">
    <location>
        <begin position="220"/>
        <end position="239"/>
    </location>
</feature>
<dbReference type="Proteomes" id="UP001218218">
    <property type="component" value="Unassembled WGS sequence"/>
</dbReference>
<comment type="subcellular location">
    <subcellularLocation>
        <location evidence="1">Membrane</location>
        <topology evidence="1">Multi-pass membrane protein</topology>
    </subcellularLocation>
</comment>
<evidence type="ECO:0000259" key="8">
    <source>
        <dbReference type="SMART" id="SM00014"/>
    </source>
</evidence>
<evidence type="ECO:0000256" key="7">
    <source>
        <dbReference type="SAM" id="Phobius"/>
    </source>
</evidence>
<dbReference type="GO" id="GO:0006644">
    <property type="term" value="P:phospholipid metabolic process"/>
    <property type="evidence" value="ECO:0007669"/>
    <property type="project" value="InterPro"/>
</dbReference>
<evidence type="ECO:0000256" key="5">
    <source>
        <dbReference type="ARBA" id="ARBA00023136"/>
    </source>
</evidence>
<feature type="transmembrane region" description="Helical" evidence="7">
    <location>
        <begin position="94"/>
        <end position="114"/>
    </location>
</feature>
<evidence type="ECO:0000256" key="6">
    <source>
        <dbReference type="SAM" id="MobiDB-lite"/>
    </source>
</evidence>
<accession>A0AAD7F3Z2</accession>
<evidence type="ECO:0000256" key="4">
    <source>
        <dbReference type="ARBA" id="ARBA00022989"/>
    </source>
</evidence>
<feature type="domain" description="Phosphatidic acid phosphatase type 2/haloperoxidase" evidence="8">
    <location>
        <begin position="94"/>
        <end position="239"/>
    </location>
</feature>
<comment type="caution">
    <text evidence="9">The sequence shown here is derived from an EMBL/GenBank/DDBJ whole genome shotgun (WGS) entry which is preliminary data.</text>
</comment>